<feature type="transmembrane region" description="Helical" evidence="6">
    <location>
        <begin position="228"/>
        <end position="245"/>
    </location>
</feature>
<dbReference type="EMBL" id="VDLY02000009">
    <property type="protein sequence ID" value="KAB8164659.1"/>
    <property type="molecule type" value="Genomic_DNA"/>
</dbReference>
<reference evidence="8" key="1">
    <citation type="submission" date="2019-10" db="EMBL/GenBank/DDBJ databases">
        <title>Nonomuraea sp. nov., isolated from Phyllanthus amarus.</title>
        <authorList>
            <person name="Klykleung N."/>
            <person name="Tanasupawat S."/>
        </authorList>
    </citation>
    <scope>NUCLEOTIDE SEQUENCE [LARGE SCALE GENOMIC DNA]</scope>
    <source>
        <strain evidence="8">3MP-10</strain>
    </source>
</reference>
<keyword evidence="9" id="KW-1185">Reference proteome</keyword>
<feature type="transmembrane region" description="Helical" evidence="6">
    <location>
        <begin position="297"/>
        <end position="316"/>
    </location>
</feature>
<evidence type="ECO:0000256" key="1">
    <source>
        <dbReference type="ARBA" id="ARBA00004651"/>
    </source>
</evidence>
<evidence type="ECO:0000256" key="5">
    <source>
        <dbReference type="SAM" id="MobiDB-lite"/>
    </source>
</evidence>
<dbReference type="InterPro" id="IPR051788">
    <property type="entry name" value="MFS_Transporter"/>
</dbReference>
<dbReference type="PANTHER" id="PTHR23514:SF13">
    <property type="entry name" value="INNER MEMBRANE PROTEIN YBJJ"/>
    <property type="match status" value="1"/>
</dbReference>
<feature type="region of interest" description="Disordered" evidence="5">
    <location>
        <begin position="190"/>
        <end position="216"/>
    </location>
</feature>
<keyword evidence="4 6" id="KW-0472">Membrane</keyword>
<evidence type="ECO:0000256" key="6">
    <source>
        <dbReference type="SAM" id="Phobius"/>
    </source>
</evidence>
<dbReference type="PROSITE" id="PS50850">
    <property type="entry name" value="MFS"/>
    <property type="match status" value="1"/>
</dbReference>
<keyword evidence="3 6" id="KW-1133">Transmembrane helix</keyword>
<dbReference type="RefSeq" id="WP_139668887.1">
    <property type="nucleotide sequence ID" value="NZ_VDLY02000009.1"/>
</dbReference>
<dbReference type="Gene3D" id="1.20.1250.20">
    <property type="entry name" value="MFS general substrate transporter like domains"/>
    <property type="match status" value="2"/>
</dbReference>
<feature type="transmembrane region" description="Helical" evidence="6">
    <location>
        <begin position="383"/>
        <end position="404"/>
    </location>
</feature>
<feature type="transmembrane region" description="Helical" evidence="6">
    <location>
        <begin position="322"/>
        <end position="341"/>
    </location>
</feature>
<evidence type="ECO:0000259" key="7">
    <source>
        <dbReference type="PROSITE" id="PS50850"/>
    </source>
</evidence>
<keyword evidence="2 6" id="KW-0812">Transmembrane</keyword>
<accession>A0A5N6AA00</accession>
<dbReference type="Pfam" id="PF07690">
    <property type="entry name" value="MFS_1"/>
    <property type="match status" value="1"/>
</dbReference>
<dbReference type="GO" id="GO:0022857">
    <property type="term" value="F:transmembrane transporter activity"/>
    <property type="evidence" value="ECO:0007669"/>
    <property type="project" value="InterPro"/>
</dbReference>
<evidence type="ECO:0000313" key="8">
    <source>
        <dbReference type="EMBL" id="KAB8164659.1"/>
    </source>
</evidence>
<feature type="region of interest" description="Disordered" evidence="5">
    <location>
        <begin position="409"/>
        <end position="434"/>
    </location>
</feature>
<evidence type="ECO:0000256" key="4">
    <source>
        <dbReference type="ARBA" id="ARBA00023136"/>
    </source>
</evidence>
<feature type="transmembrane region" description="Helical" evidence="6">
    <location>
        <begin position="353"/>
        <end position="377"/>
    </location>
</feature>
<feature type="domain" description="Major facilitator superfamily (MFS) profile" evidence="7">
    <location>
        <begin position="13"/>
        <end position="408"/>
    </location>
</feature>
<comment type="caution">
    <text evidence="8">The sequence shown here is derived from an EMBL/GenBank/DDBJ whole genome shotgun (WGS) entry which is preliminary data.</text>
</comment>
<proteinExistence type="predicted"/>
<organism evidence="8 9">
    <name type="scientific">Streptomyces mimosae</name>
    <dbReference type="NCBI Taxonomy" id="2586635"/>
    <lineage>
        <taxon>Bacteria</taxon>
        <taxon>Bacillati</taxon>
        <taxon>Actinomycetota</taxon>
        <taxon>Actinomycetes</taxon>
        <taxon>Kitasatosporales</taxon>
        <taxon>Streptomycetaceae</taxon>
        <taxon>Streptomyces</taxon>
    </lineage>
</organism>
<sequence length="434" mass="43890">MSSLTATDRPVRARCAVAALFFTNGFLFANVVPRYPEIKSDLGLSNAALGTAIAAMPLGALVLGLAASPLIKRYGSARTAVVSQLLMGFNILLVGTAPNFAVLCLGLFLAGSLDAITDVAMNAHGLRVQRRYGRSILNSFHGLWSVGAVVGGIAGAGAAQLGLSLAVHLAIVGALTVGSALTSSRFLLPGPEDAERAPGNGADGTEGTNGAAGADGAAGRRSWLRRPVLMAFALLGLITAATAVIEDAPASWGSNYLQNELGSSPFIGGMAFMALQGTQTVARLLGDRVVHRLGDRATARIGGLLVLVGMGVALLWPSVPTTVLGFGLCGIGIATIIPAAFHAADEIPGLWPGAGITVAAFLLRVGFLVSPPVIGLIADAESIRLGLVLVPVAGLALLATSGILDTRRTDDPVHGGDTGSEAGTGTDSAAARAR</sequence>
<evidence type="ECO:0000256" key="3">
    <source>
        <dbReference type="ARBA" id="ARBA00022989"/>
    </source>
</evidence>
<dbReference type="InterPro" id="IPR036259">
    <property type="entry name" value="MFS_trans_sf"/>
</dbReference>
<protein>
    <submittedName>
        <fullName evidence="8">MFS transporter</fullName>
    </submittedName>
</protein>
<comment type="subcellular location">
    <subcellularLocation>
        <location evidence="1">Cell membrane</location>
        <topology evidence="1">Multi-pass membrane protein</topology>
    </subcellularLocation>
</comment>
<evidence type="ECO:0000313" key="9">
    <source>
        <dbReference type="Proteomes" id="UP000314251"/>
    </source>
</evidence>
<dbReference type="CDD" id="cd17393">
    <property type="entry name" value="MFS_MosC_like"/>
    <property type="match status" value="1"/>
</dbReference>
<gene>
    <name evidence="8" type="ORF">FH607_015620</name>
</gene>
<feature type="transmembrane region" description="Helical" evidence="6">
    <location>
        <begin position="12"/>
        <end position="32"/>
    </location>
</feature>
<dbReference type="SUPFAM" id="SSF103473">
    <property type="entry name" value="MFS general substrate transporter"/>
    <property type="match status" value="1"/>
</dbReference>
<feature type="transmembrane region" description="Helical" evidence="6">
    <location>
        <begin position="100"/>
        <end position="121"/>
    </location>
</feature>
<dbReference type="AlphaFoldDB" id="A0A5N6AA00"/>
<dbReference type="InterPro" id="IPR020846">
    <property type="entry name" value="MFS_dom"/>
</dbReference>
<feature type="transmembrane region" description="Helical" evidence="6">
    <location>
        <begin position="44"/>
        <end position="65"/>
    </location>
</feature>
<dbReference type="PANTHER" id="PTHR23514">
    <property type="entry name" value="BYPASS OF STOP CODON PROTEIN 6"/>
    <property type="match status" value="1"/>
</dbReference>
<evidence type="ECO:0000256" key="2">
    <source>
        <dbReference type="ARBA" id="ARBA00022692"/>
    </source>
</evidence>
<dbReference type="Proteomes" id="UP000314251">
    <property type="component" value="Unassembled WGS sequence"/>
</dbReference>
<dbReference type="OrthoDB" id="151222at2"/>
<dbReference type="InterPro" id="IPR011701">
    <property type="entry name" value="MFS"/>
</dbReference>
<feature type="transmembrane region" description="Helical" evidence="6">
    <location>
        <begin position="165"/>
        <end position="188"/>
    </location>
</feature>
<dbReference type="GO" id="GO:0005886">
    <property type="term" value="C:plasma membrane"/>
    <property type="evidence" value="ECO:0007669"/>
    <property type="project" value="UniProtKB-SubCell"/>
</dbReference>
<name>A0A5N6AA00_9ACTN</name>
<feature type="transmembrane region" description="Helical" evidence="6">
    <location>
        <begin position="142"/>
        <end position="159"/>
    </location>
</feature>
<feature type="compositionally biased region" description="Low complexity" evidence="5">
    <location>
        <begin position="199"/>
        <end position="216"/>
    </location>
</feature>